<evidence type="ECO:0000259" key="3">
    <source>
        <dbReference type="PROSITE" id="PS50977"/>
    </source>
</evidence>
<dbReference type="PROSITE" id="PS50977">
    <property type="entry name" value="HTH_TETR_2"/>
    <property type="match status" value="1"/>
</dbReference>
<dbReference type="EMBL" id="JAHCLR010000030">
    <property type="protein sequence ID" value="MBS9534795.1"/>
    <property type="molecule type" value="Genomic_DNA"/>
</dbReference>
<dbReference type="RefSeq" id="WP_214093662.1">
    <property type="nucleotide sequence ID" value="NZ_JAHCLR010000030.1"/>
</dbReference>
<dbReference type="InterPro" id="IPR001647">
    <property type="entry name" value="HTH_TetR"/>
</dbReference>
<dbReference type="Proteomes" id="UP001519535">
    <property type="component" value="Unassembled WGS sequence"/>
</dbReference>
<keyword evidence="5" id="KW-1185">Reference proteome</keyword>
<dbReference type="Pfam" id="PF00440">
    <property type="entry name" value="TetR_N"/>
    <property type="match status" value="1"/>
</dbReference>
<keyword evidence="1 2" id="KW-0238">DNA-binding</keyword>
<protein>
    <submittedName>
        <fullName evidence="4">TetR/AcrR family transcriptional regulator</fullName>
    </submittedName>
</protein>
<comment type="caution">
    <text evidence="4">The sequence shown here is derived from an EMBL/GenBank/DDBJ whole genome shotgun (WGS) entry which is preliminary data.</text>
</comment>
<dbReference type="PANTHER" id="PTHR30055">
    <property type="entry name" value="HTH-TYPE TRANSCRIPTIONAL REGULATOR RUTR"/>
    <property type="match status" value="1"/>
</dbReference>
<dbReference type="Gene3D" id="1.10.357.10">
    <property type="entry name" value="Tetracycline Repressor, domain 2"/>
    <property type="match status" value="1"/>
</dbReference>
<feature type="domain" description="HTH tetR-type" evidence="3">
    <location>
        <begin position="19"/>
        <end position="79"/>
    </location>
</feature>
<feature type="DNA-binding region" description="H-T-H motif" evidence="2">
    <location>
        <begin position="42"/>
        <end position="61"/>
    </location>
</feature>
<evidence type="ECO:0000256" key="1">
    <source>
        <dbReference type="ARBA" id="ARBA00023125"/>
    </source>
</evidence>
<evidence type="ECO:0000313" key="5">
    <source>
        <dbReference type="Proteomes" id="UP001519535"/>
    </source>
</evidence>
<dbReference type="PANTHER" id="PTHR30055:SF226">
    <property type="entry name" value="HTH-TYPE TRANSCRIPTIONAL REGULATOR PKSA"/>
    <property type="match status" value="1"/>
</dbReference>
<evidence type="ECO:0000313" key="4">
    <source>
        <dbReference type="EMBL" id="MBS9534795.1"/>
    </source>
</evidence>
<name>A0ABS5RKG0_9MYCO</name>
<evidence type="ECO:0000256" key="2">
    <source>
        <dbReference type="PROSITE-ProRule" id="PRU00335"/>
    </source>
</evidence>
<reference evidence="4 5" key="1">
    <citation type="submission" date="2021-05" db="EMBL/GenBank/DDBJ databases">
        <title>Mycobacterium acidophilum sp. nov., an extremely acid-tolerant member of the genus Mycobacterium.</title>
        <authorList>
            <person name="Xia J."/>
        </authorList>
    </citation>
    <scope>NUCLEOTIDE SEQUENCE [LARGE SCALE GENOMIC DNA]</scope>
    <source>
        <strain evidence="4 5">M1</strain>
    </source>
</reference>
<accession>A0ABS5RKG0</accession>
<sequence>MTSPTGDPWRGRPAAERAADRRERLLAAALECMGTAGCGATSLRGVCRGAGVSLRYFYESFPDVPALLVAVYDRVADDLATAVFEALTSGDPAATREQRTRSAFRATVEFLDADPRRSRILFRETLASDALREHGAVSLSEFVAGVVAGLTGEPAQTAEAHPMQISALSGALVSLFLDRQAGTLSATKHELVDYCTALMTTVLST</sequence>
<proteinExistence type="predicted"/>
<dbReference type="SUPFAM" id="SSF46689">
    <property type="entry name" value="Homeodomain-like"/>
    <property type="match status" value="1"/>
</dbReference>
<dbReference type="InterPro" id="IPR050109">
    <property type="entry name" value="HTH-type_TetR-like_transc_reg"/>
</dbReference>
<gene>
    <name evidence="4" type="ORF">KIH27_14475</name>
</gene>
<organism evidence="4 5">
    <name type="scientific">Mycolicibacter acidiphilus</name>
    <dbReference type="NCBI Taxonomy" id="2835306"/>
    <lineage>
        <taxon>Bacteria</taxon>
        <taxon>Bacillati</taxon>
        <taxon>Actinomycetota</taxon>
        <taxon>Actinomycetes</taxon>
        <taxon>Mycobacteriales</taxon>
        <taxon>Mycobacteriaceae</taxon>
        <taxon>Mycolicibacter</taxon>
    </lineage>
</organism>
<dbReference type="InterPro" id="IPR009057">
    <property type="entry name" value="Homeodomain-like_sf"/>
</dbReference>